<organism evidence="7 8">
    <name type="scientific">Zopfia rhizophila CBS 207.26</name>
    <dbReference type="NCBI Taxonomy" id="1314779"/>
    <lineage>
        <taxon>Eukaryota</taxon>
        <taxon>Fungi</taxon>
        <taxon>Dikarya</taxon>
        <taxon>Ascomycota</taxon>
        <taxon>Pezizomycotina</taxon>
        <taxon>Dothideomycetes</taxon>
        <taxon>Dothideomycetes incertae sedis</taxon>
        <taxon>Zopfiaceae</taxon>
        <taxon>Zopfia</taxon>
    </lineage>
</organism>
<feature type="transmembrane region" description="Helical" evidence="6">
    <location>
        <begin position="418"/>
        <end position="437"/>
    </location>
</feature>
<keyword evidence="2 6" id="KW-0812">Transmembrane</keyword>
<feature type="transmembrane region" description="Helical" evidence="6">
    <location>
        <begin position="181"/>
        <end position="204"/>
    </location>
</feature>
<feature type="compositionally biased region" description="Polar residues" evidence="5">
    <location>
        <begin position="29"/>
        <end position="50"/>
    </location>
</feature>
<comment type="subcellular location">
    <subcellularLocation>
        <location evidence="1">Membrane</location>
        <topology evidence="1">Multi-pass membrane protein</topology>
    </subcellularLocation>
</comment>
<evidence type="ECO:0000256" key="1">
    <source>
        <dbReference type="ARBA" id="ARBA00004141"/>
    </source>
</evidence>
<dbReference type="PANTHER" id="PTHR11785">
    <property type="entry name" value="AMINO ACID TRANSPORTER"/>
    <property type="match status" value="1"/>
</dbReference>
<dbReference type="PANTHER" id="PTHR11785:SF382">
    <property type="entry name" value="LOW-AFFINITY METHIONINE PERMEASE"/>
    <property type="match status" value="1"/>
</dbReference>
<dbReference type="AlphaFoldDB" id="A0A6A6EM58"/>
<keyword evidence="8" id="KW-1185">Reference proteome</keyword>
<gene>
    <name evidence="7" type="ORF">K469DRAFT_696908</name>
</gene>
<evidence type="ECO:0000313" key="7">
    <source>
        <dbReference type="EMBL" id="KAF2191180.1"/>
    </source>
</evidence>
<evidence type="ECO:0000313" key="8">
    <source>
        <dbReference type="Proteomes" id="UP000800200"/>
    </source>
</evidence>
<dbReference type="InterPro" id="IPR002293">
    <property type="entry name" value="AA/rel_permease1"/>
</dbReference>
<feature type="transmembrane region" description="Helical" evidence="6">
    <location>
        <begin position="273"/>
        <end position="292"/>
    </location>
</feature>
<evidence type="ECO:0000256" key="4">
    <source>
        <dbReference type="ARBA" id="ARBA00023136"/>
    </source>
</evidence>
<feature type="transmembrane region" description="Helical" evidence="6">
    <location>
        <begin position="519"/>
        <end position="544"/>
    </location>
</feature>
<evidence type="ECO:0000256" key="3">
    <source>
        <dbReference type="ARBA" id="ARBA00022989"/>
    </source>
</evidence>
<dbReference type="Pfam" id="PF13520">
    <property type="entry name" value="AA_permease_2"/>
    <property type="match status" value="2"/>
</dbReference>
<sequence>MLRKRPTPQQSLHPPDNESSRLSRRLSRGNQDVSIRSKSMPNVRAETSNHQADKREYELCPTINVQHHNFSTQGTAGSQRGGREVDVELVTPIEKSSNDSNKHATQDDKNGPQRTDSDRSGSNNTTSSPRDDSDNWTESGVDVPPRNLTALDVAALIVNRMVITHALLRSVLAYLPRLGGIWTSLFLLVYLEFGCALPFNGGELIYLDEIYRKPELFVTILFSGFFLVLANSHGNSIQFAKHVLLSAEPSIAKAAELDPRLVLTLDIFLNKLLAWYKIFLLLIFFAAGMAWSQRQDPSQTGRKDFNDTIGQGSSMDGLAAMVLIFYAYRGWENSNYYMVLDYDTILTDKSDLGVALYFAPKVFFGNSLPLKVCITISALGNVLVVAYTFSKVKQAIAVQQILPFYRFLQMDIDTPKGALLLHWVSSVILISVCPTSADGYTFAIGLFTYGHIIISTIAFVAFGLFGLKNRMREKWPTYRPQILTSKWLYFSIPFIVAGGNFVILYFGAKPRDAGKIPRFWWPVSFFFIMGGSFLYWAVMMATQIPVKVKGKKKRLGQIIGFEVNILKENKVNNEELDETMEEAIVRSRLDGSKRRVRYRIRGNGHPQLVNHASLYSVNRERKYFKRWDSFTWDNRTVSDYDFVRQRIN</sequence>
<dbReference type="GO" id="GO:0015179">
    <property type="term" value="F:L-amino acid transmembrane transporter activity"/>
    <property type="evidence" value="ECO:0007669"/>
    <property type="project" value="TreeGrafter"/>
</dbReference>
<feature type="transmembrane region" description="Helical" evidence="6">
    <location>
        <begin position="443"/>
        <end position="467"/>
    </location>
</feature>
<dbReference type="EMBL" id="ML994617">
    <property type="protein sequence ID" value="KAF2191180.1"/>
    <property type="molecule type" value="Genomic_DNA"/>
</dbReference>
<feature type="region of interest" description="Disordered" evidence="5">
    <location>
        <begin position="92"/>
        <end position="141"/>
    </location>
</feature>
<feature type="compositionally biased region" description="Basic and acidic residues" evidence="5">
    <location>
        <begin position="96"/>
        <end position="119"/>
    </location>
</feature>
<reference evidence="7" key="1">
    <citation type="journal article" date="2020" name="Stud. Mycol.">
        <title>101 Dothideomycetes genomes: a test case for predicting lifestyles and emergence of pathogens.</title>
        <authorList>
            <person name="Haridas S."/>
            <person name="Albert R."/>
            <person name="Binder M."/>
            <person name="Bloem J."/>
            <person name="Labutti K."/>
            <person name="Salamov A."/>
            <person name="Andreopoulos B."/>
            <person name="Baker S."/>
            <person name="Barry K."/>
            <person name="Bills G."/>
            <person name="Bluhm B."/>
            <person name="Cannon C."/>
            <person name="Castanera R."/>
            <person name="Culley D."/>
            <person name="Daum C."/>
            <person name="Ezra D."/>
            <person name="Gonzalez J."/>
            <person name="Henrissat B."/>
            <person name="Kuo A."/>
            <person name="Liang C."/>
            <person name="Lipzen A."/>
            <person name="Lutzoni F."/>
            <person name="Magnuson J."/>
            <person name="Mondo S."/>
            <person name="Nolan M."/>
            <person name="Ohm R."/>
            <person name="Pangilinan J."/>
            <person name="Park H.-J."/>
            <person name="Ramirez L."/>
            <person name="Alfaro M."/>
            <person name="Sun H."/>
            <person name="Tritt A."/>
            <person name="Yoshinaga Y."/>
            <person name="Zwiers L.-H."/>
            <person name="Turgeon B."/>
            <person name="Goodwin S."/>
            <person name="Spatafora J."/>
            <person name="Crous P."/>
            <person name="Grigoriev I."/>
        </authorList>
    </citation>
    <scope>NUCLEOTIDE SEQUENCE</scope>
    <source>
        <strain evidence="7">CBS 207.26</strain>
    </source>
</reference>
<accession>A0A6A6EM58</accession>
<feature type="transmembrane region" description="Helical" evidence="6">
    <location>
        <begin position="313"/>
        <end position="331"/>
    </location>
</feature>
<keyword evidence="4 6" id="KW-0472">Membrane</keyword>
<dbReference type="OrthoDB" id="5982228at2759"/>
<dbReference type="GO" id="GO:0016020">
    <property type="term" value="C:membrane"/>
    <property type="evidence" value="ECO:0007669"/>
    <property type="project" value="UniProtKB-SubCell"/>
</dbReference>
<evidence type="ECO:0000256" key="5">
    <source>
        <dbReference type="SAM" id="MobiDB-lite"/>
    </source>
</evidence>
<proteinExistence type="predicted"/>
<evidence type="ECO:0000256" key="2">
    <source>
        <dbReference type="ARBA" id="ARBA00022692"/>
    </source>
</evidence>
<dbReference type="InterPro" id="IPR050598">
    <property type="entry name" value="AminoAcid_Transporter"/>
</dbReference>
<feature type="transmembrane region" description="Helical" evidence="6">
    <location>
        <begin position="216"/>
        <end position="234"/>
    </location>
</feature>
<feature type="transmembrane region" description="Helical" evidence="6">
    <location>
        <begin position="487"/>
        <end position="507"/>
    </location>
</feature>
<dbReference type="Gene3D" id="1.20.1740.10">
    <property type="entry name" value="Amino acid/polyamine transporter I"/>
    <property type="match status" value="2"/>
</dbReference>
<feature type="region of interest" description="Disordered" evidence="5">
    <location>
        <begin position="1"/>
        <end position="55"/>
    </location>
</feature>
<name>A0A6A6EM58_9PEZI</name>
<evidence type="ECO:0000256" key="6">
    <source>
        <dbReference type="SAM" id="Phobius"/>
    </source>
</evidence>
<dbReference type="Proteomes" id="UP000800200">
    <property type="component" value="Unassembled WGS sequence"/>
</dbReference>
<keyword evidence="3 6" id="KW-1133">Transmembrane helix</keyword>
<protein>
    <submittedName>
        <fullName evidence="7">Uncharacterized protein</fullName>
    </submittedName>
</protein>